<evidence type="ECO:0000259" key="8">
    <source>
        <dbReference type="Pfam" id="PF14322"/>
    </source>
</evidence>
<dbReference type="EMBL" id="SZQL01000001">
    <property type="protein sequence ID" value="TKK71876.1"/>
    <property type="molecule type" value="Genomic_DNA"/>
</dbReference>
<dbReference type="Gene3D" id="1.25.40.390">
    <property type="match status" value="1"/>
</dbReference>
<evidence type="ECO:0000256" key="6">
    <source>
        <dbReference type="SAM" id="SignalP"/>
    </source>
</evidence>
<dbReference type="GO" id="GO:0009279">
    <property type="term" value="C:cell outer membrane"/>
    <property type="evidence" value="ECO:0007669"/>
    <property type="project" value="UniProtKB-SubCell"/>
</dbReference>
<dbReference type="RefSeq" id="WP_137260116.1">
    <property type="nucleotide sequence ID" value="NZ_SZQL01000001.1"/>
</dbReference>
<dbReference type="AlphaFoldDB" id="A0A4U3LCT0"/>
<evidence type="ECO:0000313" key="9">
    <source>
        <dbReference type="EMBL" id="TKK71876.1"/>
    </source>
</evidence>
<dbReference type="InterPro" id="IPR012944">
    <property type="entry name" value="SusD_RagB_dom"/>
</dbReference>
<evidence type="ECO:0000256" key="5">
    <source>
        <dbReference type="ARBA" id="ARBA00023237"/>
    </source>
</evidence>
<dbReference type="OrthoDB" id="618454at2"/>
<keyword evidence="3 6" id="KW-0732">Signal</keyword>
<keyword evidence="4" id="KW-0472">Membrane</keyword>
<protein>
    <submittedName>
        <fullName evidence="9">RagB/SusD family nutrient uptake outer membrane protein</fullName>
    </submittedName>
</protein>
<dbReference type="SUPFAM" id="SSF48452">
    <property type="entry name" value="TPR-like"/>
    <property type="match status" value="1"/>
</dbReference>
<accession>A0A4U3LCT0</accession>
<feature type="domain" description="SusD-like N-terminal" evidence="8">
    <location>
        <begin position="52"/>
        <end position="223"/>
    </location>
</feature>
<evidence type="ECO:0000256" key="2">
    <source>
        <dbReference type="ARBA" id="ARBA00006275"/>
    </source>
</evidence>
<proteinExistence type="inferred from homology"/>
<reference evidence="9 10" key="1">
    <citation type="submission" date="2019-05" db="EMBL/GenBank/DDBJ databases">
        <title>Panacibacter sp. strain 17mud1-8 Genome sequencing and assembly.</title>
        <authorList>
            <person name="Chhetri G."/>
        </authorList>
    </citation>
    <scope>NUCLEOTIDE SEQUENCE [LARGE SCALE GENOMIC DNA]</scope>
    <source>
        <strain evidence="9 10">17mud1-8</strain>
    </source>
</reference>
<feature type="chain" id="PRO_5020567390" evidence="6">
    <location>
        <begin position="21"/>
        <end position="516"/>
    </location>
</feature>
<dbReference type="PROSITE" id="PS51257">
    <property type="entry name" value="PROKAR_LIPOPROTEIN"/>
    <property type="match status" value="1"/>
</dbReference>
<keyword evidence="5" id="KW-0998">Cell outer membrane</keyword>
<feature type="domain" description="RagB/SusD" evidence="7">
    <location>
        <begin position="312"/>
        <end position="516"/>
    </location>
</feature>
<sequence>MKRNHLIIATSVLVFATAIAGCIKHPLETEPAGNYTTQNYWRNQTDVLAGVAGIYNILFQEDGAGHGNYIFEDQSDDISVDGDHDDYKAIERFNANPTLYQIRTTWIFSYEQIARANNAIIYIPKVPVMDEDIRTRSMGEAYFLRAYAYWTLNNIYGEVPIVLEDNVLNGNYNVPKNTSEEVRAQIEADLLKAADMLPETYGEADRGRVSKGAAWGMLCKLYMTWEKLDKAIEYGQKVISNANYSLAPKYADNFTVGTQIDNSEILFAIWNKDQFNAAPANIYFTARAWNGWGFHHPTENFAEAFEPGDTARKKATLVAVGDSVPNQSSLITIGPADAYQMFAGKEGQETGRMLPSQSTTGYNLRKYTAFKPDGSGLNNDLKQPLLRTADIYLLVAEAKVRTSGAGAGDNEINVVRKRAGLGEVHGAAFNDVVHERRVELGGENVRYFDLLRWDKVQLINMDTIVGKPKLASPLPPYNSSVVVPARTFTRPKDYYMPIPQNVIDESKGIITQNPNY</sequence>
<comment type="similarity">
    <text evidence="2">Belongs to the SusD family.</text>
</comment>
<evidence type="ECO:0000256" key="4">
    <source>
        <dbReference type="ARBA" id="ARBA00023136"/>
    </source>
</evidence>
<comment type="subcellular location">
    <subcellularLocation>
        <location evidence="1">Cell outer membrane</location>
    </subcellularLocation>
</comment>
<dbReference type="CDD" id="cd08977">
    <property type="entry name" value="SusD"/>
    <property type="match status" value="1"/>
</dbReference>
<organism evidence="9 10">
    <name type="scientific">Ilyomonas limi</name>
    <dbReference type="NCBI Taxonomy" id="2575867"/>
    <lineage>
        <taxon>Bacteria</taxon>
        <taxon>Pseudomonadati</taxon>
        <taxon>Bacteroidota</taxon>
        <taxon>Chitinophagia</taxon>
        <taxon>Chitinophagales</taxon>
        <taxon>Chitinophagaceae</taxon>
        <taxon>Ilyomonas</taxon>
    </lineage>
</organism>
<dbReference type="InterPro" id="IPR033985">
    <property type="entry name" value="SusD-like_N"/>
</dbReference>
<evidence type="ECO:0000259" key="7">
    <source>
        <dbReference type="Pfam" id="PF07980"/>
    </source>
</evidence>
<comment type="caution">
    <text evidence="9">The sequence shown here is derived from an EMBL/GenBank/DDBJ whole genome shotgun (WGS) entry which is preliminary data.</text>
</comment>
<gene>
    <name evidence="9" type="ORF">FC093_02335</name>
</gene>
<dbReference type="InterPro" id="IPR011990">
    <property type="entry name" value="TPR-like_helical_dom_sf"/>
</dbReference>
<dbReference type="Proteomes" id="UP000305848">
    <property type="component" value="Unassembled WGS sequence"/>
</dbReference>
<dbReference type="Pfam" id="PF14322">
    <property type="entry name" value="SusD-like_3"/>
    <property type="match status" value="1"/>
</dbReference>
<dbReference type="Pfam" id="PF07980">
    <property type="entry name" value="SusD_RagB"/>
    <property type="match status" value="1"/>
</dbReference>
<evidence type="ECO:0000256" key="1">
    <source>
        <dbReference type="ARBA" id="ARBA00004442"/>
    </source>
</evidence>
<evidence type="ECO:0000256" key="3">
    <source>
        <dbReference type="ARBA" id="ARBA00022729"/>
    </source>
</evidence>
<name>A0A4U3LCT0_9BACT</name>
<keyword evidence="10" id="KW-1185">Reference proteome</keyword>
<feature type="signal peptide" evidence="6">
    <location>
        <begin position="1"/>
        <end position="20"/>
    </location>
</feature>
<evidence type="ECO:0000313" key="10">
    <source>
        <dbReference type="Proteomes" id="UP000305848"/>
    </source>
</evidence>